<evidence type="ECO:0000256" key="4">
    <source>
        <dbReference type="ARBA" id="ARBA00023163"/>
    </source>
</evidence>
<sequence length="138" mass="15405">MTIGELAGRFGLAPHVLRHWEAMGLLAPDRQPNGRRRYQQKHAGQVGLILLGKEAGFSLGQLRALLANRDDPTVWRQLLTEQRNVLRRRISDSRTSLAIISHALDSDHRDLTECTELVNSMNTTDARSESSPISGEPD</sequence>
<keyword evidence="4" id="KW-0804">Transcription</keyword>
<evidence type="ECO:0000256" key="1">
    <source>
        <dbReference type="ARBA" id="ARBA00022491"/>
    </source>
</evidence>
<dbReference type="EMBL" id="SAIY01000001">
    <property type="protein sequence ID" value="NGM11588.1"/>
    <property type="molecule type" value="Genomic_DNA"/>
</dbReference>
<dbReference type="AlphaFoldDB" id="A0A6M1KNT8"/>
<dbReference type="Pfam" id="PF13411">
    <property type="entry name" value="MerR_1"/>
    <property type="match status" value="1"/>
</dbReference>
<name>A0A6M1KNT8_9ACTN</name>
<evidence type="ECO:0000259" key="6">
    <source>
        <dbReference type="PROSITE" id="PS50937"/>
    </source>
</evidence>
<dbReference type="GO" id="GO:0003700">
    <property type="term" value="F:DNA-binding transcription factor activity"/>
    <property type="evidence" value="ECO:0007669"/>
    <property type="project" value="InterPro"/>
</dbReference>
<evidence type="ECO:0000256" key="2">
    <source>
        <dbReference type="ARBA" id="ARBA00023015"/>
    </source>
</evidence>
<keyword evidence="8" id="KW-1185">Reference proteome</keyword>
<organism evidence="7 8">
    <name type="scientific">Verrucosispora sioxanthis</name>
    <dbReference type="NCBI Taxonomy" id="2499994"/>
    <lineage>
        <taxon>Bacteria</taxon>
        <taxon>Bacillati</taxon>
        <taxon>Actinomycetota</taxon>
        <taxon>Actinomycetes</taxon>
        <taxon>Micromonosporales</taxon>
        <taxon>Micromonosporaceae</taxon>
        <taxon>Micromonospora</taxon>
    </lineage>
</organism>
<protein>
    <submittedName>
        <fullName evidence="7">MerR family transcriptional regulator</fullName>
    </submittedName>
</protein>
<dbReference type="InterPro" id="IPR000551">
    <property type="entry name" value="MerR-type_HTH_dom"/>
</dbReference>
<gene>
    <name evidence="7" type="ORF">ENC19_02255</name>
</gene>
<dbReference type="PROSITE" id="PS50937">
    <property type="entry name" value="HTH_MERR_2"/>
    <property type="match status" value="1"/>
</dbReference>
<dbReference type="InterPro" id="IPR009061">
    <property type="entry name" value="DNA-bd_dom_put_sf"/>
</dbReference>
<dbReference type="SUPFAM" id="SSF46955">
    <property type="entry name" value="Putative DNA-binding domain"/>
    <property type="match status" value="1"/>
</dbReference>
<evidence type="ECO:0000256" key="5">
    <source>
        <dbReference type="SAM" id="MobiDB-lite"/>
    </source>
</evidence>
<evidence type="ECO:0000313" key="8">
    <source>
        <dbReference type="Proteomes" id="UP000478148"/>
    </source>
</evidence>
<dbReference type="GO" id="GO:0003677">
    <property type="term" value="F:DNA binding"/>
    <property type="evidence" value="ECO:0007669"/>
    <property type="project" value="UniProtKB-KW"/>
</dbReference>
<evidence type="ECO:0000256" key="3">
    <source>
        <dbReference type="ARBA" id="ARBA00023125"/>
    </source>
</evidence>
<dbReference type="SMART" id="SM00422">
    <property type="entry name" value="HTH_MERR"/>
    <property type="match status" value="1"/>
</dbReference>
<keyword evidence="2" id="KW-0805">Transcription regulation</keyword>
<dbReference type="Gene3D" id="1.10.1660.10">
    <property type="match status" value="1"/>
</dbReference>
<accession>A0A6M1KNT8</accession>
<keyword evidence="3" id="KW-0238">DNA-binding</keyword>
<reference evidence="7 8" key="1">
    <citation type="submission" date="2020-02" db="EMBL/GenBank/DDBJ databases">
        <title>Draft Genome Sequence of Verrucosispora sp. Strain CWR15, Isolated from Gulf of Mexico Sponge.</title>
        <authorList>
            <person name="Kennedy S.J."/>
            <person name="Cella E."/>
            <person name="Azarian T."/>
            <person name="Baker B.J."/>
            <person name="Shaw L.N."/>
        </authorList>
    </citation>
    <scope>NUCLEOTIDE SEQUENCE [LARGE SCALE GENOMIC DNA]</scope>
    <source>
        <strain evidence="7 8">CWR15</strain>
    </source>
</reference>
<dbReference type="PANTHER" id="PTHR30204">
    <property type="entry name" value="REDOX-CYCLING DRUG-SENSING TRANSCRIPTIONAL ACTIVATOR SOXR"/>
    <property type="match status" value="1"/>
</dbReference>
<feature type="domain" description="HTH merR-type" evidence="6">
    <location>
        <begin position="1"/>
        <end position="68"/>
    </location>
</feature>
<feature type="region of interest" description="Disordered" evidence="5">
    <location>
        <begin position="119"/>
        <end position="138"/>
    </location>
</feature>
<dbReference type="PANTHER" id="PTHR30204:SF69">
    <property type="entry name" value="MERR-FAMILY TRANSCRIPTIONAL REGULATOR"/>
    <property type="match status" value="1"/>
</dbReference>
<dbReference type="CDD" id="cd00592">
    <property type="entry name" value="HTH_MerR-like"/>
    <property type="match status" value="1"/>
</dbReference>
<dbReference type="InterPro" id="IPR047057">
    <property type="entry name" value="MerR_fam"/>
</dbReference>
<evidence type="ECO:0000313" key="7">
    <source>
        <dbReference type="EMBL" id="NGM11588.1"/>
    </source>
</evidence>
<dbReference type="RefSeq" id="WP_164445471.1">
    <property type="nucleotide sequence ID" value="NZ_SAIY01000001.1"/>
</dbReference>
<keyword evidence="1" id="KW-0678">Repressor</keyword>
<comment type="caution">
    <text evidence="7">The sequence shown here is derived from an EMBL/GenBank/DDBJ whole genome shotgun (WGS) entry which is preliminary data.</text>
</comment>
<dbReference type="Proteomes" id="UP000478148">
    <property type="component" value="Unassembled WGS sequence"/>
</dbReference>
<proteinExistence type="predicted"/>